<organism evidence="2 3">
    <name type="scientific">Futiania mangrovi</name>
    <dbReference type="NCBI Taxonomy" id="2959716"/>
    <lineage>
        <taxon>Bacteria</taxon>
        <taxon>Pseudomonadati</taxon>
        <taxon>Pseudomonadota</taxon>
        <taxon>Alphaproteobacteria</taxon>
        <taxon>Futianiales</taxon>
        <taxon>Futianiaceae</taxon>
        <taxon>Futiania</taxon>
    </lineage>
</organism>
<reference evidence="2" key="1">
    <citation type="submission" date="2022-06" db="EMBL/GenBank/DDBJ databases">
        <title>Isolation and Genomics of Futiania mangrovii gen. nov., sp. nov., a Rare and Metabolically-versatile member in the Class Alphaproteobacteria.</title>
        <authorList>
            <person name="Liu L."/>
            <person name="Huang W.-C."/>
            <person name="Pan J."/>
            <person name="Li J."/>
            <person name="Huang Y."/>
            <person name="Du H."/>
            <person name="Liu Y."/>
            <person name="Li M."/>
        </authorList>
    </citation>
    <scope>NUCLEOTIDE SEQUENCE</scope>
    <source>
        <strain evidence="2">FT118</strain>
    </source>
</reference>
<dbReference type="EMBL" id="JAMZFT010000002">
    <property type="protein sequence ID" value="MCP1336265.1"/>
    <property type="molecule type" value="Genomic_DNA"/>
</dbReference>
<dbReference type="PANTHER" id="PTHR43664">
    <property type="entry name" value="MONOAMINE OXIDASE-RELATED"/>
    <property type="match status" value="1"/>
</dbReference>
<name>A0A9J6PCH7_9PROT</name>
<evidence type="ECO:0000313" key="2">
    <source>
        <dbReference type="EMBL" id="MCP1336265.1"/>
    </source>
</evidence>
<accession>A0A9J6PCH7</accession>
<dbReference type="Pfam" id="PF01575">
    <property type="entry name" value="MaoC_dehydratas"/>
    <property type="match status" value="1"/>
</dbReference>
<gene>
    <name evidence="2" type="ORF">NJQ99_07600</name>
</gene>
<proteinExistence type="predicted"/>
<evidence type="ECO:0000259" key="1">
    <source>
        <dbReference type="Pfam" id="PF01575"/>
    </source>
</evidence>
<dbReference type="Proteomes" id="UP001055804">
    <property type="component" value="Unassembled WGS sequence"/>
</dbReference>
<feature type="domain" description="MaoC-like" evidence="1">
    <location>
        <begin position="20"/>
        <end position="123"/>
    </location>
</feature>
<dbReference type="SUPFAM" id="SSF54637">
    <property type="entry name" value="Thioesterase/thiol ester dehydrase-isomerase"/>
    <property type="match status" value="1"/>
</dbReference>
<keyword evidence="3" id="KW-1185">Reference proteome</keyword>
<dbReference type="RefSeq" id="WP_269332232.1">
    <property type="nucleotide sequence ID" value="NZ_JAMZFT010000002.1"/>
</dbReference>
<dbReference type="Gene3D" id="3.10.129.10">
    <property type="entry name" value="Hotdog Thioesterase"/>
    <property type="match status" value="1"/>
</dbReference>
<dbReference type="InterPro" id="IPR052342">
    <property type="entry name" value="MCH/BMMD"/>
</dbReference>
<comment type="caution">
    <text evidence="2">The sequence shown here is derived from an EMBL/GenBank/DDBJ whole genome shotgun (WGS) entry which is preliminary data.</text>
</comment>
<sequence length="159" mass="17640">MLRDIENYKVYFDTLEVGERFVSEGRTVTERDIIAFAGLSGDFNALHIDAEYAATTQHGQRIAHGLLVLSIASGLSTQMPVMKFMSSTIVGLANLECRWLKPTFIGDTIHVVLEVTEKVPSRSKPDRGTLVLSRKAVNQRGETVMDSTWKLILKKSDAA</sequence>
<dbReference type="InterPro" id="IPR002539">
    <property type="entry name" value="MaoC-like_dom"/>
</dbReference>
<dbReference type="AlphaFoldDB" id="A0A9J6PCH7"/>
<evidence type="ECO:0000313" key="3">
    <source>
        <dbReference type="Proteomes" id="UP001055804"/>
    </source>
</evidence>
<dbReference type="PANTHER" id="PTHR43664:SF1">
    <property type="entry name" value="BETA-METHYLMALYL-COA DEHYDRATASE"/>
    <property type="match status" value="1"/>
</dbReference>
<dbReference type="InterPro" id="IPR029069">
    <property type="entry name" value="HotDog_dom_sf"/>
</dbReference>
<protein>
    <submittedName>
        <fullName evidence="2">MaoC family dehydratase N-terminal domain-containing protein</fullName>
    </submittedName>
</protein>